<dbReference type="NCBIfam" id="TIGR00360">
    <property type="entry name" value="ComEC_N-term"/>
    <property type="match status" value="1"/>
</dbReference>
<dbReference type="InterPro" id="IPR004477">
    <property type="entry name" value="ComEC_N"/>
</dbReference>
<dbReference type="InterPro" id="IPR052159">
    <property type="entry name" value="Competence_DNA_uptake"/>
</dbReference>
<dbReference type="PANTHER" id="PTHR30619">
    <property type="entry name" value="DNA INTERNALIZATION/COMPETENCE PROTEIN COMEC/REC2"/>
    <property type="match status" value="1"/>
</dbReference>
<dbReference type="EMBL" id="DVFI01000041">
    <property type="protein sequence ID" value="HIQ62566.1"/>
    <property type="molecule type" value="Genomic_DNA"/>
</dbReference>
<feature type="transmembrane region" description="Helical" evidence="6">
    <location>
        <begin position="286"/>
        <end position="305"/>
    </location>
</feature>
<dbReference type="InterPro" id="IPR001279">
    <property type="entry name" value="Metallo-B-lactamas"/>
</dbReference>
<dbReference type="InterPro" id="IPR036866">
    <property type="entry name" value="RibonucZ/Hydroxyglut_hydro"/>
</dbReference>
<feature type="transmembrane region" description="Helical" evidence="6">
    <location>
        <begin position="47"/>
        <end position="71"/>
    </location>
</feature>
<feature type="transmembrane region" description="Helical" evidence="6">
    <location>
        <begin position="505"/>
        <end position="522"/>
    </location>
</feature>
<name>A0A9D0YWA8_9FIRM</name>
<dbReference type="GO" id="GO:0005886">
    <property type="term" value="C:plasma membrane"/>
    <property type="evidence" value="ECO:0007669"/>
    <property type="project" value="UniProtKB-SubCell"/>
</dbReference>
<evidence type="ECO:0000259" key="7">
    <source>
        <dbReference type="SMART" id="SM00849"/>
    </source>
</evidence>
<feature type="transmembrane region" description="Helical" evidence="6">
    <location>
        <begin position="479"/>
        <end position="498"/>
    </location>
</feature>
<sequence>MRGWERLLRAGRPAPFFFARRFVLCLTLCCAAGLCLGRTSGYAPWLWLFPVSLLAAAWLLRCFLPVCRLALCGALFSLGLTLCAQALHAPALPPLGTWTVHGLVEGTVSRSENGIWFFLTDVQVQPDGEEDWTPLEGTLYCYYSTQSASDLVHGQQVSVQGRVYLPDSPRNPGAFDQRMWLAQYGAHVRMYAFRAPHVEADAKRSLRGMALQINQALGERMDEQFGGASSLVRAMLLGDQEQVPEVWTEWMRDSGIAHLLAVSGLHVGFWYVLLRAGLARLPVSPQTRWVLLALLLGGYALLTGLKTSVLRASLMLLFVQGGRVLGRRSDPVTSLSLAALVLMLLRPLSPFSAGFQLSFCAVLGLVLLGRPMERLLRFLPKSVSLPLSATLSAQIGVLIPSAAMFGTVSIVSLLTNLVAIPLCGLLIPVAALATLLGALAPPIAFAAALPVRGMAVVLVRLSSLAAGVPWATLRLPAPAWWTTAALYGAMFLCSTAVVWRWRWRLCAIAGLLAAAVVTGALLTPGSPRYVQLDVGQALSGVLHVGAHCYVYDCGEENSDLTEYLFHEGENVDALFLSHPHDDHTGGLTELLEEGVRVDTLYVPANAMAFGGESEYENRLTLAASQGTRIVELATGDRLELAGATVEVLAPEREAAQGADPNDRSLVLLFEINGHRLLLCGDADGVTEPHDVDCDVLQVAHHGSKRAADARMLREASPDIALISVGNNYYGHPDANTVSRLQDSGAQVYTTQESGALTVYFTDDGLNVEAYCP</sequence>
<organism evidence="8 9">
    <name type="scientific">Candidatus Avichristensenella intestinipullorum</name>
    <dbReference type="NCBI Taxonomy" id="2840693"/>
    <lineage>
        <taxon>Bacteria</taxon>
        <taxon>Bacillati</taxon>
        <taxon>Bacillota</taxon>
        <taxon>Clostridia</taxon>
        <taxon>Candidatus Avichristensenella</taxon>
    </lineage>
</organism>
<evidence type="ECO:0000313" key="8">
    <source>
        <dbReference type="EMBL" id="HIQ62566.1"/>
    </source>
</evidence>
<evidence type="ECO:0000256" key="4">
    <source>
        <dbReference type="ARBA" id="ARBA00022989"/>
    </source>
</evidence>
<dbReference type="InterPro" id="IPR025405">
    <property type="entry name" value="DUF4131"/>
</dbReference>
<reference evidence="8" key="1">
    <citation type="submission" date="2020-10" db="EMBL/GenBank/DDBJ databases">
        <authorList>
            <person name="Gilroy R."/>
        </authorList>
    </citation>
    <scope>NUCLEOTIDE SEQUENCE</scope>
    <source>
        <strain evidence="8">ChiHile30-977</strain>
    </source>
</reference>
<dbReference type="Gene3D" id="3.60.15.10">
    <property type="entry name" value="Ribonuclease Z/Hydroxyacylglutathione hydrolase-like"/>
    <property type="match status" value="1"/>
</dbReference>
<keyword evidence="4 6" id="KW-1133">Transmembrane helix</keyword>
<dbReference type="PANTHER" id="PTHR30619:SF1">
    <property type="entry name" value="RECOMBINATION PROTEIN 2"/>
    <property type="match status" value="1"/>
</dbReference>
<dbReference type="Pfam" id="PF13567">
    <property type="entry name" value="DUF4131"/>
    <property type="match status" value="1"/>
</dbReference>
<keyword evidence="5 6" id="KW-0472">Membrane</keyword>
<feature type="transmembrane region" description="Helical" evidence="6">
    <location>
        <begin position="256"/>
        <end position="274"/>
    </location>
</feature>
<comment type="subcellular location">
    <subcellularLocation>
        <location evidence="1">Cell membrane</location>
        <topology evidence="1">Multi-pass membrane protein</topology>
    </subcellularLocation>
</comment>
<comment type="caution">
    <text evidence="8">The sequence shown here is derived from an EMBL/GenBank/DDBJ whole genome shotgun (WGS) entry which is preliminary data.</text>
</comment>
<proteinExistence type="predicted"/>
<evidence type="ECO:0000256" key="5">
    <source>
        <dbReference type="ARBA" id="ARBA00023136"/>
    </source>
</evidence>
<evidence type="ECO:0000256" key="6">
    <source>
        <dbReference type="SAM" id="Phobius"/>
    </source>
</evidence>
<evidence type="ECO:0000256" key="2">
    <source>
        <dbReference type="ARBA" id="ARBA00022475"/>
    </source>
</evidence>
<dbReference type="InterPro" id="IPR004797">
    <property type="entry name" value="Competence_ComEC/Rec2"/>
</dbReference>
<evidence type="ECO:0000256" key="3">
    <source>
        <dbReference type="ARBA" id="ARBA00022692"/>
    </source>
</evidence>
<reference evidence="8" key="2">
    <citation type="journal article" date="2021" name="PeerJ">
        <title>Extensive microbial diversity within the chicken gut microbiome revealed by metagenomics and culture.</title>
        <authorList>
            <person name="Gilroy R."/>
            <person name="Ravi A."/>
            <person name="Getino M."/>
            <person name="Pursley I."/>
            <person name="Horton D.L."/>
            <person name="Alikhan N.F."/>
            <person name="Baker D."/>
            <person name="Gharbi K."/>
            <person name="Hall N."/>
            <person name="Watson M."/>
            <person name="Adriaenssens E.M."/>
            <person name="Foster-Nyarko E."/>
            <person name="Jarju S."/>
            <person name="Secka A."/>
            <person name="Antonio M."/>
            <person name="Oren A."/>
            <person name="Chaudhuri R.R."/>
            <person name="La Ragione R."/>
            <person name="Hildebrand F."/>
            <person name="Pallen M.J."/>
        </authorList>
    </citation>
    <scope>NUCLEOTIDE SEQUENCE</scope>
    <source>
        <strain evidence="8">ChiHile30-977</strain>
    </source>
</reference>
<feature type="transmembrane region" description="Helical" evidence="6">
    <location>
        <begin position="451"/>
        <end position="473"/>
    </location>
</feature>
<evidence type="ECO:0000256" key="1">
    <source>
        <dbReference type="ARBA" id="ARBA00004651"/>
    </source>
</evidence>
<feature type="transmembrane region" description="Helical" evidence="6">
    <location>
        <begin position="389"/>
        <end position="411"/>
    </location>
</feature>
<dbReference type="InterPro" id="IPR035681">
    <property type="entry name" value="ComA-like_MBL"/>
</dbReference>
<dbReference type="NCBIfam" id="TIGR00361">
    <property type="entry name" value="ComEC_Rec2"/>
    <property type="match status" value="1"/>
</dbReference>
<dbReference type="Pfam" id="PF00753">
    <property type="entry name" value="Lactamase_B"/>
    <property type="match status" value="1"/>
</dbReference>
<protein>
    <submittedName>
        <fullName evidence="8">DNA internalization-related competence protein ComEC/Rec2</fullName>
    </submittedName>
</protein>
<keyword evidence="2" id="KW-1003">Cell membrane</keyword>
<dbReference type="SMART" id="SM00849">
    <property type="entry name" value="Lactamase_B"/>
    <property type="match status" value="1"/>
</dbReference>
<evidence type="ECO:0000313" key="9">
    <source>
        <dbReference type="Proteomes" id="UP000886819"/>
    </source>
</evidence>
<feature type="domain" description="Metallo-beta-lactamase" evidence="7">
    <location>
        <begin position="536"/>
        <end position="726"/>
    </location>
</feature>
<accession>A0A9D0YWA8</accession>
<feature type="transmembrane region" description="Helical" evidence="6">
    <location>
        <begin position="351"/>
        <end position="368"/>
    </location>
</feature>
<feature type="transmembrane region" description="Helical" evidence="6">
    <location>
        <begin position="417"/>
        <end position="439"/>
    </location>
</feature>
<gene>
    <name evidence="8" type="ORF">IAA66_03140</name>
</gene>
<dbReference type="SUPFAM" id="SSF56281">
    <property type="entry name" value="Metallo-hydrolase/oxidoreductase"/>
    <property type="match status" value="1"/>
</dbReference>
<dbReference type="CDD" id="cd07731">
    <property type="entry name" value="ComA-like_MBL-fold"/>
    <property type="match status" value="1"/>
</dbReference>
<dbReference type="GO" id="GO:0030420">
    <property type="term" value="P:establishment of competence for transformation"/>
    <property type="evidence" value="ECO:0007669"/>
    <property type="project" value="InterPro"/>
</dbReference>
<dbReference type="Pfam" id="PF03772">
    <property type="entry name" value="Competence"/>
    <property type="match status" value="1"/>
</dbReference>
<dbReference type="AlphaFoldDB" id="A0A9D0YWA8"/>
<dbReference type="Proteomes" id="UP000886819">
    <property type="component" value="Unassembled WGS sequence"/>
</dbReference>
<keyword evidence="3 6" id="KW-0812">Transmembrane</keyword>